<dbReference type="PROSITE" id="PS50931">
    <property type="entry name" value="HTH_LYSR"/>
    <property type="match status" value="1"/>
</dbReference>
<accession>A0A6I2L0M3</accession>
<dbReference type="FunFam" id="1.10.10.10:FF:000001">
    <property type="entry name" value="LysR family transcriptional regulator"/>
    <property type="match status" value="1"/>
</dbReference>
<organism evidence="6 7">
    <name type="scientific">Duganella guangzhouensis</name>
    <dbReference type="NCBI Taxonomy" id="2666084"/>
    <lineage>
        <taxon>Bacteria</taxon>
        <taxon>Pseudomonadati</taxon>
        <taxon>Pseudomonadota</taxon>
        <taxon>Betaproteobacteria</taxon>
        <taxon>Burkholderiales</taxon>
        <taxon>Oxalobacteraceae</taxon>
        <taxon>Telluria group</taxon>
        <taxon>Duganella</taxon>
    </lineage>
</organism>
<proteinExistence type="inferred from homology"/>
<dbReference type="GO" id="GO:0003700">
    <property type="term" value="F:DNA-binding transcription factor activity"/>
    <property type="evidence" value="ECO:0007669"/>
    <property type="project" value="InterPro"/>
</dbReference>
<dbReference type="InterPro" id="IPR036388">
    <property type="entry name" value="WH-like_DNA-bd_sf"/>
</dbReference>
<reference evidence="6 7" key="1">
    <citation type="submission" date="2019-11" db="EMBL/GenBank/DDBJ databases">
        <title>Novel species isolated from a subtropical stream in China.</title>
        <authorList>
            <person name="Lu H."/>
        </authorList>
    </citation>
    <scope>NUCLEOTIDE SEQUENCE [LARGE SCALE GENOMIC DNA]</scope>
    <source>
        <strain evidence="6 7">FT80W</strain>
    </source>
</reference>
<dbReference type="Pfam" id="PF03466">
    <property type="entry name" value="LysR_substrate"/>
    <property type="match status" value="1"/>
</dbReference>
<evidence type="ECO:0000313" key="7">
    <source>
        <dbReference type="Proteomes" id="UP000433309"/>
    </source>
</evidence>
<comment type="similarity">
    <text evidence="1">Belongs to the LysR transcriptional regulatory family.</text>
</comment>
<dbReference type="SUPFAM" id="SSF46785">
    <property type="entry name" value="Winged helix' DNA-binding domain"/>
    <property type="match status" value="1"/>
</dbReference>
<gene>
    <name evidence="6" type="ORF">GJ699_09785</name>
</gene>
<dbReference type="Proteomes" id="UP000433309">
    <property type="component" value="Unassembled WGS sequence"/>
</dbReference>
<dbReference type="AlphaFoldDB" id="A0A6I2L0M3"/>
<dbReference type="EMBL" id="WKJK01000004">
    <property type="protein sequence ID" value="MRW90274.1"/>
    <property type="molecule type" value="Genomic_DNA"/>
</dbReference>
<dbReference type="InterPro" id="IPR036390">
    <property type="entry name" value="WH_DNA-bd_sf"/>
</dbReference>
<keyword evidence="7" id="KW-1185">Reference proteome</keyword>
<keyword evidence="3" id="KW-0238">DNA-binding</keyword>
<feature type="domain" description="HTH lysR-type" evidence="5">
    <location>
        <begin position="1"/>
        <end position="53"/>
    </location>
</feature>
<dbReference type="Pfam" id="PF00126">
    <property type="entry name" value="HTH_1"/>
    <property type="match status" value="1"/>
</dbReference>
<evidence type="ECO:0000256" key="4">
    <source>
        <dbReference type="ARBA" id="ARBA00023163"/>
    </source>
</evidence>
<evidence type="ECO:0000313" key="6">
    <source>
        <dbReference type="EMBL" id="MRW90274.1"/>
    </source>
</evidence>
<dbReference type="Gene3D" id="1.10.10.10">
    <property type="entry name" value="Winged helix-like DNA-binding domain superfamily/Winged helix DNA-binding domain"/>
    <property type="match status" value="1"/>
</dbReference>
<name>A0A6I2L0M3_9BURK</name>
<dbReference type="PANTHER" id="PTHR30537:SF5">
    <property type="entry name" value="HTH-TYPE TRANSCRIPTIONAL ACTIVATOR TTDR-RELATED"/>
    <property type="match status" value="1"/>
</dbReference>
<evidence type="ECO:0000259" key="5">
    <source>
        <dbReference type="PROSITE" id="PS50931"/>
    </source>
</evidence>
<dbReference type="PANTHER" id="PTHR30537">
    <property type="entry name" value="HTH-TYPE TRANSCRIPTIONAL REGULATOR"/>
    <property type="match status" value="1"/>
</dbReference>
<sequence length="293" mass="31438">MAVFAQVVDSGGFSAAARMLGLTTSAVSRHVSRLEAHMGGRLLHRTTRSLSLTELGQQVHAGCVRMLSTAREIHALAGSYSARPNGVIAVTAPVALGQIWLAPRLPAFLERYPEVQVRLILVDRNVDLVEEGVDLAIRIANESAPGLATRPLGRVRYVLVASPRYLAAHGAPATPHDLPQHACSYLGYARFGEEWTFRRNGTASSLRVPSRLTINNSVALLAAVEAGSGIGLLPNFTARAALEQGRVQQVLADWELDEPYAGNVYAVYPPGPHLALKVRAFIDYLVAEAAPAL</sequence>
<comment type="caution">
    <text evidence="6">The sequence shown here is derived from an EMBL/GenBank/DDBJ whole genome shotgun (WGS) entry which is preliminary data.</text>
</comment>
<evidence type="ECO:0000256" key="3">
    <source>
        <dbReference type="ARBA" id="ARBA00023125"/>
    </source>
</evidence>
<evidence type="ECO:0000256" key="1">
    <source>
        <dbReference type="ARBA" id="ARBA00009437"/>
    </source>
</evidence>
<dbReference type="GO" id="GO:0003677">
    <property type="term" value="F:DNA binding"/>
    <property type="evidence" value="ECO:0007669"/>
    <property type="project" value="UniProtKB-KW"/>
</dbReference>
<dbReference type="InterPro" id="IPR000847">
    <property type="entry name" value="LysR_HTH_N"/>
</dbReference>
<dbReference type="SUPFAM" id="SSF53850">
    <property type="entry name" value="Periplasmic binding protein-like II"/>
    <property type="match status" value="1"/>
</dbReference>
<dbReference type="InterPro" id="IPR058163">
    <property type="entry name" value="LysR-type_TF_proteobact-type"/>
</dbReference>
<evidence type="ECO:0000256" key="2">
    <source>
        <dbReference type="ARBA" id="ARBA00023015"/>
    </source>
</evidence>
<dbReference type="Gene3D" id="3.40.190.290">
    <property type="match status" value="1"/>
</dbReference>
<dbReference type="CDD" id="cd08422">
    <property type="entry name" value="PBP2_CrgA_like"/>
    <property type="match status" value="1"/>
</dbReference>
<keyword evidence="2" id="KW-0805">Transcription regulation</keyword>
<dbReference type="InterPro" id="IPR005119">
    <property type="entry name" value="LysR_subst-bd"/>
</dbReference>
<keyword evidence="4" id="KW-0804">Transcription</keyword>
<protein>
    <submittedName>
        <fullName evidence="6">LysR family transcriptional regulator</fullName>
    </submittedName>
</protein>